<proteinExistence type="predicted"/>
<dbReference type="EMBL" id="DYXT01000027">
    <property type="protein sequence ID" value="HJE39069.1"/>
    <property type="molecule type" value="Genomic_DNA"/>
</dbReference>
<gene>
    <name evidence="1" type="ORF">K8V47_04855</name>
</gene>
<reference evidence="1" key="2">
    <citation type="submission" date="2021-09" db="EMBL/GenBank/DDBJ databases">
        <authorList>
            <person name="Gilroy R."/>
        </authorList>
    </citation>
    <scope>NUCLEOTIDE SEQUENCE</scope>
    <source>
        <strain evidence="1">4100</strain>
    </source>
</reference>
<dbReference type="InterPro" id="IPR038653">
    <property type="entry name" value="Put_CMD_sf"/>
</dbReference>
<sequence length="324" mass="35289">MKRSIAFASLVGVVLMSGISAGAETLRLEKIKYGDMNSWVTRTVGESRVIGGNKRTIYEIGPNTTIAGENKAYVPLGGSPWGTSNVYAHVSGIHKGSNAVYPDVRSGADRCAKLTSKIETLKVLGLINLDVMVSGSIFLGRMIEPITSTKNPYSKMEMGVPYTKCPKALVFDYKVDMPEELTRTKATGFGGKKTLPGRDAAVVFVFLQRRWEDAQGNIHAKRVATGGERFKVGSGWKNGHQIPLHYGDYSSQPGYQKWLKLLPKERSYYARNSKGKMVPVVEEGWDSADATPTHVIVMMSAGSGEAYVGSEGLTLYVDNVAFGF</sequence>
<evidence type="ECO:0000313" key="2">
    <source>
        <dbReference type="Proteomes" id="UP000711407"/>
    </source>
</evidence>
<comment type="caution">
    <text evidence="1">The sequence shown here is derived from an EMBL/GenBank/DDBJ whole genome shotgun (WGS) entry which is preliminary data.</text>
</comment>
<accession>A0A4Q0UB13</accession>
<reference evidence="1" key="1">
    <citation type="journal article" date="2021" name="PeerJ">
        <title>Extensive microbial diversity within the chicken gut microbiome revealed by metagenomics and culture.</title>
        <authorList>
            <person name="Gilroy R."/>
            <person name="Ravi A."/>
            <person name="Getino M."/>
            <person name="Pursley I."/>
            <person name="Horton D.L."/>
            <person name="Alikhan N.F."/>
            <person name="Baker D."/>
            <person name="Gharbi K."/>
            <person name="Hall N."/>
            <person name="Watson M."/>
            <person name="Adriaenssens E.M."/>
            <person name="Foster-Nyarko E."/>
            <person name="Jarju S."/>
            <person name="Secka A."/>
            <person name="Antonio M."/>
            <person name="Oren A."/>
            <person name="Chaudhuri R.R."/>
            <person name="La Ragione R."/>
            <person name="Hildebrand F."/>
            <person name="Pallen M.J."/>
        </authorList>
    </citation>
    <scope>NUCLEOTIDE SEQUENCE</scope>
    <source>
        <strain evidence="1">4100</strain>
    </source>
</reference>
<organism evidence="1 2">
    <name type="scientific">Candidatus Amulumruptor caecigallinarius</name>
    <dbReference type="NCBI Taxonomy" id="2109911"/>
    <lineage>
        <taxon>Bacteria</taxon>
        <taxon>Pseudomonadati</taxon>
        <taxon>Bacteroidota</taxon>
        <taxon>Bacteroidia</taxon>
        <taxon>Bacteroidales</taxon>
        <taxon>Muribaculaceae</taxon>
        <taxon>Candidatus Amulumruptor</taxon>
    </lineage>
</organism>
<protein>
    <submittedName>
        <fullName evidence="1">PCMD domain-containing protein</fullName>
    </submittedName>
</protein>
<dbReference type="Gene3D" id="2.60.120.890">
    <property type="entry name" value="BT2081, beta-jelly-roll domain"/>
    <property type="match status" value="1"/>
</dbReference>
<name>A0A4Q0UB13_9BACT</name>
<dbReference type="Proteomes" id="UP000711407">
    <property type="component" value="Unassembled WGS sequence"/>
</dbReference>
<dbReference type="AlphaFoldDB" id="A0A4Q0UB13"/>
<evidence type="ECO:0000313" key="1">
    <source>
        <dbReference type="EMBL" id="HJE39069.1"/>
    </source>
</evidence>